<dbReference type="EMBL" id="ACKO02000001">
    <property type="protein sequence ID" value="EET46104.1"/>
    <property type="molecule type" value="Genomic_DNA"/>
</dbReference>
<gene>
    <name evidence="1" type="ORF">NEISICOT_00209</name>
</gene>
<sequence length="42" mass="4816">MYIVHSPFAPQAALCFMRLGRVRYETIIDSFGLLQQPVCFPV</sequence>
<evidence type="ECO:0000313" key="2">
    <source>
        <dbReference type="Proteomes" id="UP000005365"/>
    </source>
</evidence>
<reference evidence="1" key="1">
    <citation type="submission" date="2009-07" db="EMBL/GenBank/DDBJ databases">
        <authorList>
            <person name="Weinstock G."/>
            <person name="Sodergren E."/>
            <person name="Clifton S."/>
            <person name="Fulton L."/>
            <person name="Fulton B."/>
            <person name="Courtney L."/>
            <person name="Fronick C."/>
            <person name="Harrison M."/>
            <person name="Strong C."/>
            <person name="Farmer C."/>
            <person name="Delahaunty K."/>
            <person name="Markovic C."/>
            <person name="Hall O."/>
            <person name="Minx P."/>
            <person name="Tomlinson C."/>
            <person name="Mitreva M."/>
            <person name="Nelson J."/>
            <person name="Hou S."/>
            <person name="Wollam A."/>
            <person name="Pepin K.H."/>
            <person name="Johnson M."/>
            <person name="Bhonagiri V."/>
            <person name="Nash W.E."/>
            <person name="Warren W."/>
            <person name="Chinwalla A."/>
            <person name="Mardis E.R."/>
            <person name="Wilson R.K."/>
        </authorList>
    </citation>
    <scope>NUCLEOTIDE SEQUENCE [LARGE SCALE GENOMIC DNA]</scope>
    <source>
        <strain evidence="1">ATCC 29256</strain>
    </source>
</reference>
<accession>C6M129</accession>
<comment type="caution">
    <text evidence="1">The sequence shown here is derived from an EMBL/GenBank/DDBJ whole genome shotgun (WGS) entry which is preliminary data.</text>
</comment>
<organism evidence="1 2">
    <name type="scientific">Neisseria sicca ATCC 29256</name>
    <dbReference type="NCBI Taxonomy" id="547045"/>
    <lineage>
        <taxon>Bacteria</taxon>
        <taxon>Pseudomonadati</taxon>
        <taxon>Pseudomonadota</taxon>
        <taxon>Betaproteobacteria</taxon>
        <taxon>Neisseriales</taxon>
        <taxon>Neisseriaceae</taxon>
        <taxon>Neisseria</taxon>
    </lineage>
</organism>
<evidence type="ECO:0000313" key="1">
    <source>
        <dbReference type="EMBL" id="EET46104.1"/>
    </source>
</evidence>
<protein>
    <submittedName>
        <fullName evidence="1">Uncharacterized protein</fullName>
    </submittedName>
</protein>
<dbReference type="Proteomes" id="UP000005365">
    <property type="component" value="Unassembled WGS sequence"/>
</dbReference>
<keyword evidence="2" id="KW-1185">Reference proteome</keyword>
<name>C6M129_NEISI</name>
<proteinExistence type="predicted"/>
<dbReference type="AlphaFoldDB" id="C6M129"/>